<accession>A0ABZ2CBG6</accession>
<protein>
    <submittedName>
        <fullName evidence="3">Uncharacterized protein</fullName>
    </submittedName>
</protein>
<dbReference type="Proteomes" id="UP001357223">
    <property type="component" value="Chromosome"/>
</dbReference>
<gene>
    <name evidence="3" type="ORF">R4Z09_18385</name>
</gene>
<feature type="compositionally biased region" description="Acidic residues" evidence="2">
    <location>
        <begin position="360"/>
        <end position="373"/>
    </location>
</feature>
<feature type="compositionally biased region" description="Basic and acidic residues" evidence="2">
    <location>
        <begin position="318"/>
        <end position="328"/>
    </location>
</feature>
<dbReference type="RefSeq" id="WP_338448199.1">
    <property type="nucleotide sequence ID" value="NZ_CP137640.1"/>
</dbReference>
<feature type="region of interest" description="Disordered" evidence="2">
    <location>
        <begin position="48"/>
        <end position="75"/>
    </location>
</feature>
<keyword evidence="4" id="KW-1185">Reference proteome</keyword>
<name>A0ABZ2CBG6_9BACI</name>
<dbReference type="EMBL" id="CP137640">
    <property type="protein sequence ID" value="WVX79265.1"/>
    <property type="molecule type" value="Genomic_DNA"/>
</dbReference>
<feature type="region of interest" description="Disordered" evidence="2">
    <location>
        <begin position="318"/>
        <end position="373"/>
    </location>
</feature>
<organism evidence="3 4">
    <name type="scientific">Niallia oryzisoli</name>
    <dbReference type="NCBI Taxonomy" id="1737571"/>
    <lineage>
        <taxon>Bacteria</taxon>
        <taxon>Bacillati</taxon>
        <taxon>Bacillota</taxon>
        <taxon>Bacilli</taxon>
        <taxon>Bacillales</taxon>
        <taxon>Bacillaceae</taxon>
        <taxon>Niallia</taxon>
    </lineage>
</organism>
<sequence length="373" mass="43542">MGFFNQDKQREQLKINMNEIEKIMLKVNAHEVHIKRLLNFENEIRRSMSHSVERSKKEKASEHRKFDSNQRSHLPDLSKKTSEIEMFFKKKIDELARRVDELEQFIQDHIPSIEKRHLDSLKIEKQVEDLVESLLAQKFADMKKNEENLQAKIRMLEDKVSKMIEVENEQTQVQQGSGFDESEFERLTAEQSRFDGDVESESEEYGESVYFEIQQRLLSLEQNYRVLNEGQALLLRQVNDLMGKCTDYQNNNGKEEHSDPAFRTLYIDKLYLDKYEQNNNFAQLGINHLSGALNIGATYGSVPMPIAEQVQDDIAKMKQAKEEMENQTKPDQSSDPMDEESTANNQSYSPETEMPFTEIQIEDSFTDEESSSE</sequence>
<feature type="coiled-coil region" evidence="1">
    <location>
        <begin position="139"/>
        <end position="166"/>
    </location>
</feature>
<keyword evidence="1" id="KW-0175">Coiled coil</keyword>
<evidence type="ECO:0000313" key="4">
    <source>
        <dbReference type="Proteomes" id="UP001357223"/>
    </source>
</evidence>
<evidence type="ECO:0000256" key="1">
    <source>
        <dbReference type="SAM" id="Coils"/>
    </source>
</evidence>
<proteinExistence type="predicted"/>
<evidence type="ECO:0000313" key="3">
    <source>
        <dbReference type="EMBL" id="WVX79265.1"/>
    </source>
</evidence>
<evidence type="ECO:0000256" key="2">
    <source>
        <dbReference type="SAM" id="MobiDB-lite"/>
    </source>
</evidence>
<reference evidence="3 4" key="1">
    <citation type="submission" date="2023-10" db="EMBL/GenBank/DDBJ databases">
        <title>Niallia locisalis sp.nov. isolated from a salt pond sample.</title>
        <authorList>
            <person name="Li X.-J."/>
            <person name="Dong L."/>
        </authorList>
    </citation>
    <scope>NUCLEOTIDE SEQUENCE [LARGE SCALE GENOMIC DNA]</scope>
    <source>
        <strain evidence="3 4">DSM 29761</strain>
    </source>
</reference>